<keyword evidence="5" id="KW-1185">Reference proteome</keyword>
<dbReference type="SUPFAM" id="SSF50494">
    <property type="entry name" value="Trypsin-like serine proteases"/>
    <property type="match status" value="1"/>
</dbReference>
<dbReference type="InterPro" id="IPR043504">
    <property type="entry name" value="Peptidase_S1_PA_chymotrypsin"/>
</dbReference>
<dbReference type="PANTHER" id="PTHR24250">
    <property type="entry name" value="CHYMOTRYPSIN-RELATED"/>
    <property type="match status" value="1"/>
</dbReference>
<dbReference type="PANTHER" id="PTHR24250:SF50">
    <property type="entry name" value="PEPTIDASE S1 DOMAIN-CONTAINING PROTEIN"/>
    <property type="match status" value="1"/>
</dbReference>
<dbReference type="Proteomes" id="UP000015102">
    <property type="component" value="Unassembled WGS sequence"/>
</dbReference>
<reference evidence="5" key="1">
    <citation type="submission" date="2013-02" db="EMBL/GenBank/DDBJ databases">
        <authorList>
            <person name="Hughes D."/>
        </authorList>
    </citation>
    <scope>NUCLEOTIDE SEQUENCE</scope>
    <source>
        <strain>Durham</strain>
        <strain evidence="5">NC isolate 2 -- Noor lab</strain>
    </source>
</reference>
<feature type="chain" id="PRO_5004588374" description="Peptidase S1 domain-containing protein" evidence="2">
    <location>
        <begin position="18"/>
        <end position="72"/>
    </location>
</feature>
<evidence type="ECO:0000313" key="4">
    <source>
        <dbReference type="EnsemblMetazoa" id="MESCA003954-PA"/>
    </source>
</evidence>
<dbReference type="AlphaFoldDB" id="T1GKD2"/>
<keyword evidence="2" id="KW-0732">Signal</keyword>
<dbReference type="PROSITE" id="PS50240">
    <property type="entry name" value="TRYPSIN_DOM"/>
    <property type="match status" value="1"/>
</dbReference>
<dbReference type="PROSITE" id="PS00134">
    <property type="entry name" value="TRYPSIN_HIS"/>
    <property type="match status" value="1"/>
</dbReference>
<evidence type="ECO:0000313" key="5">
    <source>
        <dbReference type="Proteomes" id="UP000015102"/>
    </source>
</evidence>
<feature type="domain" description="Peptidase S1" evidence="3">
    <location>
        <begin position="22"/>
        <end position="72"/>
    </location>
</feature>
<dbReference type="GO" id="GO:0004252">
    <property type="term" value="F:serine-type endopeptidase activity"/>
    <property type="evidence" value="ECO:0007669"/>
    <property type="project" value="InterPro"/>
</dbReference>
<dbReference type="InterPro" id="IPR001254">
    <property type="entry name" value="Trypsin_dom"/>
</dbReference>
<dbReference type="EnsemblMetazoa" id="MESCA003954-RA">
    <property type="protein sequence ID" value="MESCA003954-PA"/>
    <property type="gene ID" value="MESCA003954"/>
</dbReference>
<proteinExistence type="predicted"/>
<keyword evidence="1" id="KW-1015">Disulfide bond</keyword>
<dbReference type="HOGENOM" id="CLU_163459_3_1_1"/>
<evidence type="ECO:0000259" key="3">
    <source>
        <dbReference type="PROSITE" id="PS50240"/>
    </source>
</evidence>
<evidence type="ECO:0000256" key="2">
    <source>
        <dbReference type="SAM" id="SignalP"/>
    </source>
</evidence>
<dbReference type="STRING" id="36166.T1GKD2"/>
<dbReference type="EMBL" id="CAQQ02104420">
    <property type="status" value="NOT_ANNOTATED_CDS"/>
    <property type="molecule type" value="Genomic_DNA"/>
</dbReference>
<name>T1GKD2_MEGSC</name>
<sequence>MWFGLSIFAILLVGSFALPGRIVGGHDAAPGQFPYQISLRNRNSHTCGGSILNERWILTAAHCVVFDGVGIE</sequence>
<dbReference type="OMA" id="MIISWNK"/>
<dbReference type="Pfam" id="PF00089">
    <property type="entry name" value="Trypsin"/>
    <property type="match status" value="1"/>
</dbReference>
<dbReference type="InterPro" id="IPR018114">
    <property type="entry name" value="TRYPSIN_HIS"/>
</dbReference>
<accession>T1GKD2</accession>
<organism evidence="4 5">
    <name type="scientific">Megaselia scalaris</name>
    <name type="common">Humpbacked fly</name>
    <name type="synonym">Phora scalaris</name>
    <dbReference type="NCBI Taxonomy" id="36166"/>
    <lineage>
        <taxon>Eukaryota</taxon>
        <taxon>Metazoa</taxon>
        <taxon>Ecdysozoa</taxon>
        <taxon>Arthropoda</taxon>
        <taxon>Hexapoda</taxon>
        <taxon>Insecta</taxon>
        <taxon>Pterygota</taxon>
        <taxon>Neoptera</taxon>
        <taxon>Endopterygota</taxon>
        <taxon>Diptera</taxon>
        <taxon>Brachycera</taxon>
        <taxon>Muscomorpha</taxon>
        <taxon>Platypezoidea</taxon>
        <taxon>Phoridae</taxon>
        <taxon>Megaseliini</taxon>
        <taxon>Megaselia</taxon>
    </lineage>
</organism>
<evidence type="ECO:0000256" key="1">
    <source>
        <dbReference type="ARBA" id="ARBA00023157"/>
    </source>
</evidence>
<dbReference type="InterPro" id="IPR009003">
    <property type="entry name" value="Peptidase_S1_PA"/>
</dbReference>
<feature type="signal peptide" evidence="2">
    <location>
        <begin position="1"/>
        <end position="17"/>
    </location>
</feature>
<reference evidence="4" key="2">
    <citation type="submission" date="2015-06" db="UniProtKB">
        <authorList>
            <consortium name="EnsemblMetazoa"/>
        </authorList>
    </citation>
    <scope>IDENTIFICATION</scope>
</reference>
<dbReference type="Gene3D" id="2.40.10.10">
    <property type="entry name" value="Trypsin-like serine proteases"/>
    <property type="match status" value="1"/>
</dbReference>
<dbReference type="GO" id="GO:0006508">
    <property type="term" value="P:proteolysis"/>
    <property type="evidence" value="ECO:0007669"/>
    <property type="project" value="InterPro"/>
</dbReference>
<protein>
    <recommendedName>
        <fullName evidence="3">Peptidase S1 domain-containing protein</fullName>
    </recommendedName>
</protein>